<dbReference type="PROSITE" id="PS00039">
    <property type="entry name" value="DEAD_ATP_HELICASE"/>
    <property type="match status" value="1"/>
</dbReference>
<dbReference type="PROSITE" id="PS51192">
    <property type="entry name" value="HELICASE_ATP_BIND_1"/>
    <property type="match status" value="1"/>
</dbReference>
<evidence type="ECO:0000256" key="5">
    <source>
        <dbReference type="ARBA" id="ARBA00022840"/>
    </source>
</evidence>
<reference evidence="13" key="1">
    <citation type="submission" date="2017-01" db="EMBL/GenBank/DDBJ databases">
        <title>Comparative genomics of anhydrobiosis in the tardigrade Hypsibius dujardini.</title>
        <authorList>
            <person name="Yoshida Y."/>
            <person name="Koutsovoulos G."/>
            <person name="Laetsch D."/>
            <person name="Stevens L."/>
            <person name="Kumar S."/>
            <person name="Horikawa D."/>
            <person name="Ishino K."/>
            <person name="Komine S."/>
            <person name="Tomita M."/>
            <person name="Blaxter M."/>
            <person name="Arakawa K."/>
        </authorList>
    </citation>
    <scope>NUCLEOTIDE SEQUENCE [LARGE SCALE GENOMIC DNA]</scope>
    <source>
        <strain evidence="13">Z151</strain>
    </source>
</reference>
<dbReference type="InterPro" id="IPR001650">
    <property type="entry name" value="Helicase_C-like"/>
</dbReference>
<dbReference type="Pfam" id="PF00270">
    <property type="entry name" value="DEAD"/>
    <property type="match status" value="1"/>
</dbReference>
<dbReference type="InterPro" id="IPR014001">
    <property type="entry name" value="Helicase_ATP-bd"/>
</dbReference>
<keyword evidence="13" id="KW-1185">Reference proteome</keyword>
<feature type="domain" description="Helicase ATP-binding" evidence="9">
    <location>
        <begin position="457"/>
        <end position="644"/>
    </location>
</feature>
<dbReference type="InterPro" id="IPR011545">
    <property type="entry name" value="DEAD/DEAH_box_helicase_dom"/>
</dbReference>
<keyword evidence="4 12" id="KW-0347">Helicase</keyword>
<feature type="short sequence motif" description="Q motif" evidence="7">
    <location>
        <begin position="426"/>
        <end position="454"/>
    </location>
</feature>
<feature type="compositionally biased region" description="Gly residues" evidence="8">
    <location>
        <begin position="298"/>
        <end position="317"/>
    </location>
</feature>
<feature type="domain" description="DEAD-box RNA helicase Q" evidence="11">
    <location>
        <begin position="426"/>
        <end position="454"/>
    </location>
</feature>
<feature type="compositionally biased region" description="Gly residues" evidence="8">
    <location>
        <begin position="834"/>
        <end position="861"/>
    </location>
</feature>
<evidence type="ECO:0000256" key="4">
    <source>
        <dbReference type="ARBA" id="ARBA00022806"/>
    </source>
</evidence>
<evidence type="ECO:0000256" key="3">
    <source>
        <dbReference type="ARBA" id="ARBA00022801"/>
    </source>
</evidence>
<dbReference type="Gene3D" id="3.40.50.300">
    <property type="entry name" value="P-loop containing nucleotide triphosphate hydrolases"/>
    <property type="match status" value="2"/>
</dbReference>
<evidence type="ECO:0000313" key="12">
    <source>
        <dbReference type="EMBL" id="OQV12590.1"/>
    </source>
</evidence>
<dbReference type="FunFam" id="3.40.50.300:FF:000397">
    <property type="entry name" value="Probable ATP-dependent RNA helicase DDX4"/>
    <property type="match status" value="1"/>
</dbReference>
<evidence type="ECO:0000256" key="1">
    <source>
        <dbReference type="ARBA" id="ARBA00012552"/>
    </source>
</evidence>
<feature type="region of interest" description="Disordered" evidence="8">
    <location>
        <begin position="834"/>
        <end position="923"/>
    </location>
</feature>
<protein>
    <recommendedName>
        <fullName evidence="1">RNA helicase</fullName>
        <ecNumber evidence="1">3.6.4.13</ecNumber>
    </recommendedName>
</protein>
<evidence type="ECO:0000256" key="8">
    <source>
        <dbReference type="SAM" id="MobiDB-lite"/>
    </source>
</evidence>
<proteinExistence type="predicted"/>
<dbReference type="GO" id="GO:0005524">
    <property type="term" value="F:ATP binding"/>
    <property type="evidence" value="ECO:0007669"/>
    <property type="project" value="UniProtKB-KW"/>
</dbReference>
<keyword evidence="3" id="KW-0378">Hydrolase</keyword>
<dbReference type="GO" id="GO:0003676">
    <property type="term" value="F:nucleic acid binding"/>
    <property type="evidence" value="ECO:0007669"/>
    <property type="project" value="InterPro"/>
</dbReference>
<evidence type="ECO:0000256" key="6">
    <source>
        <dbReference type="ARBA" id="ARBA00047984"/>
    </source>
</evidence>
<dbReference type="FunFam" id="3.40.50.300:FF:000008">
    <property type="entry name" value="ATP-dependent RNA helicase RhlB"/>
    <property type="match status" value="1"/>
</dbReference>
<evidence type="ECO:0000259" key="11">
    <source>
        <dbReference type="PROSITE" id="PS51195"/>
    </source>
</evidence>
<evidence type="ECO:0000259" key="9">
    <source>
        <dbReference type="PROSITE" id="PS51192"/>
    </source>
</evidence>
<dbReference type="AlphaFoldDB" id="A0A1W0WBN9"/>
<dbReference type="GO" id="GO:0016787">
    <property type="term" value="F:hydrolase activity"/>
    <property type="evidence" value="ECO:0007669"/>
    <property type="project" value="UniProtKB-KW"/>
</dbReference>
<feature type="compositionally biased region" description="Low complexity" evidence="8">
    <location>
        <begin position="277"/>
        <end position="297"/>
    </location>
</feature>
<gene>
    <name evidence="12" type="ORF">BV898_13155</name>
</gene>
<dbReference type="InterPro" id="IPR014014">
    <property type="entry name" value="RNA_helicase_DEAD_Q_motif"/>
</dbReference>
<comment type="catalytic activity">
    <reaction evidence="6">
        <text>ATP + H2O = ADP + phosphate + H(+)</text>
        <dbReference type="Rhea" id="RHEA:13065"/>
        <dbReference type="ChEBI" id="CHEBI:15377"/>
        <dbReference type="ChEBI" id="CHEBI:15378"/>
        <dbReference type="ChEBI" id="CHEBI:30616"/>
        <dbReference type="ChEBI" id="CHEBI:43474"/>
        <dbReference type="ChEBI" id="CHEBI:456216"/>
        <dbReference type="EC" id="3.6.4.13"/>
    </reaction>
</comment>
<feature type="compositionally biased region" description="Polar residues" evidence="8">
    <location>
        <begin position="885"/>
        <end position="907"/>
    </location>
</feature>
<organism evidence="12 13">
    <name type="scientific">Hypsibius exemplaris</name>
    <name type="common">Freshwater tardigrade</name>
    <dbReference type="NCBI Taxonomy" id="2072580"/>
    <lineage>
        <taxon>Eukaryota</taxon>
        <taxon>Metazoa</taxon>
        <taxon>Ecdysozoa</taxon>
        <taxon>Tardigrada</taxon>
        <taxon>Eutardigrada</taxon>
        <taxon>Parachela</taxon>
        <taxon>Hypsibioidea</taxon>
        <taxon>Hypsibiidae</taxon>
        <taxon>Hypsibius</taxon>
    </lineage>
</organism>
<feature type="region of interest" description="Disordered" evidence="8">
    <location>
        <begin position="189"/>
        <end position="229"/>
    </location>
</feature>
<dbReference type="PROSITE" id="PS51194">
    <property type="entry name" value="HELICASE_CTER"/>
    <property type="match status" value="1"/>
</dbReference>
<dbReference type="Proteomes" id="UP000192578">
    <property type="component" value="Unassembled WGS sequence"/>
</dbReference>
<dbReference type="InterPro" id="IPR027417">
    <property type="entry name" value="P-loop_NTPase"/>
</dbReference>
<keyword evidence="5" id="KW-0067">ATP-binding</keyword>
<feature type="compositionally biased region" description="Polar residues" evidence="8">
    <location>
        <begin position="127"/>
        <end position="142"/>
    </location>
</feature>
<dbReference type="OrthoDB" id="196131at2759"/>
<accession>A0A1W0WBN9</accession>
<dbReference type="SUPFAM" id="SSF52540">
    <property type="entry name" value="P-loop containing nucleoside triphosphate hydrolases"/>
    <property type="match status" value="1"/>
</dbReference>
<dbReference type="PANTHER" id="PTHR47958">
    <property type="entry name" value="ATP-DEPENDENT RNA HELICASE DBP3"/>
    <property type="match status" value="1"/>
</dbReference>
<dbReference type="EMBL" id="MTYJ01000141">
    <property type="protein sequence ID" value="OQV12590.1"/>
    <property type="molecule type" value="Genomic_DNA"/>
</dbReference>
<dbReference type="SMART" id="SM00487">
    <property type="entry name" value="DEXDc"/>
    <property type="match status" value="1"/>
</dbReference>
<evidence type="ECO:0000256" key="7">
    <source>
        <dbReference type="PROSITE-ProRule" id="PRU00552"/>
    </source>
</evidence>
<keyword evidence="2" id="KW-0547">Nucleotide-binding</keyword>
<feature type="compositionally biased region" description="Gly residues" evidence="8">
    <location>
        <begin position="324"/>
        <end position="343"/>
    </location>
</feature>
<feature type="domain" description="Helicase C-terminal" evidence="10">
    <location>
        <begin position="655"/>
        <end position="820"/>
    </location>
</feature>
<evidence type="ECO:0000259" key="10">
    <source>
        <dbReference type="PROSITE" id="PS51194"/>
    </source>
</evidence>
<comment type="caution">
    <text evidence="12">The sequence shown here is derived from an EMBL/GenBank/DDBJ whole genome shotgun (WGS) entry which is preliminary data.</text>
</comment>
<name>A0A1W0WBN9_HYPEX</name>
<dbReference type="Pfam" id="PF00271">
    <property type="entry name" value="Helicase_C"/>
    <property type="match status" value="1"/>
</dbReference>
<sequence length="923" mass="100338">MSRVTAIRVCVWHQSPASLSLALQSSFTVHHSRSISLHLFYRPLVAHIVGTWSSDGCQETLPPKLSFSSSLFLPEISSFVFQAFPPVNSFFSGSHHCRFFLFLLPRRIVVSSSNQQFSKGDRANHARQPQQQPSAAGALSTNQGQQQQGGGHPPQQQYSPAQQAAFVAANGANQQYSAAQQQQFQQQQFANGGGGAGAPKVYVPPHLRGQAGGGGENFNSFPPLGGQAGGYPQGPVAGYPVANGGPVPVMYYQQQPGQAPPQQFYQPPQQQQMYNQFNQQQQQNNQWSRQQPSNNAFGNGGGGYGQQNRGGFGGGNSGYNNNNRGGGQQGSYGGGYGQQGGFGQQQQQQGAFGAGAGNSSGYGGQQRWKDNNRSDISADDWGLPLPRDEVMERALFVNANTGINFDKYEDIQVEVSGRDAPAPIVAHFKEVEIHQIVRDNIDLANYSRPTPVQKNAIPIVLATRDLMACAQTGSGKTAAFLVPILSKMFAGGPPNIPQQGYRRRVQHPLAVILAPTRELAIQIYDESLKFAYRSRVRPCVVYGGADTGQQMRDLDKGCHMIVATPGRLKDMVDRGKISLEYVKYLVLDEADRMLDMGFEPQIRNLVEQNGMPQPPMRQTLMFSATFPKEIQMLAQDFLHDYVFLAVGKVGSTSENITQQVLWVAEEQKLDYLLDVLVNHLNQTDKKGLILVFVETKKGADILSYNLQRNQFQATCIHGDRNQRDREDALASFRTGQTPVLVATAVAARGLDIPNVTLVINYDLPNDIAEYVHRIGRTGRVGNLGSAMSFFNDKNKNLAKELLTLLHESNQEIPSFLEQFAREFMGGSGKMGYGGRSSYGSGGSSRGGSSRGRGGFSGGFGGRDFRSLQQQQSGFSGGSASGGGFTRSTQQAAPTNNYYRATPTSNGDSGAGRGAGQDHWWSSD</sequence>
<dbReference type="PROSITE" id="PS51195">
    <property type="entry name" value="Q_MOTIF"/>
    <property type="match status" value="1"/>
</dbReference>
<dbReference type="EC" id="3.6.4.13" evidence="1"/>
<dbReference type="GO" id="GO:0003724">
    <property type="term" value="F:RNA helicase activity"/>
    <property type="evidence" value="ECO:0007669"/>
    <property type="project" value="UniProtKB-EC"/>
</dbReference>
<evidence type="ECO:0000313" key="13">
    <source>
        <dbReference type="Proteomes" id="UP000192578"/>
    </source>
</evidence>
<feature type="compositionally biased region" description="Gly residues" evidence="8">
    <location>
        <begin position="874"/>
        <end position="884"/>
    </location>
</feature>
<feature type="region of interest" description="Disordered" evidence="8">
    <location>
        <begin position="115"/>
        <end position="161"/>
    </location>
</feature>
<feature type="region of interest" description="Disordered" evidence="8">
    <location>
        <begin position="277"/>
        <end position="383"/>
    </location>
</feature>
<dbReference type="InterPro" id="IPR000629">
    <property type="entry name" value="RNA-helicase_DEAD-box_CS"/>
</dbReference>
<evidence type="ECO:0000256" key="2">
    <source>
        <dbReference type="ARBA" id="ARBA00022741"/>
    </source>
</evidence>
<feature type="compositionally biased region" description="Gly residues" evidence="8">
    <location>
        <begin position="352"/>
        <end position="364"/>
    </location>
</feature>
<dbReference type="SMART" id="SM00490">
    <property type="entry name" value="HELICc"/>
    <property type="match status" value="1"/>
</dbReference>
<dbReference type="CDD" id="cd18787">
    <property type="entry name" value="SF2_C_DEAD"/>
    <property type="match status" value="1"/>
</dbReference>